<name>A0A345UNR5_9BACT</name>
<gene>
    <name evidence="1" type="ORF">CYPRO_2879</name>
</gene>
<dbReference type="EMBL" id="CP027806">
    <property type="protein sequence ID" value="AXJ02117.1"/>
    <property type="molecule type" value="Genomic_DNA"/>
</dbReference>
<dbReference type="RefSeq" id="WP_124245629.1">
    <property type="nucleotide sequence ID" value="NZ_CP027806.1"/>
</dbReference>
<evidence type="ECO:0000313" key="1">
    <source>
        <dbReference type="EMBL" id="AXJ02117.1"/>
    </source>
</evidence>
<organism evidence="1 2">
    <name type="scientific">Cyclonatronum proteinivorum</name>
    <dbReference type="NCBI Taxonomy" id="1457365"/>
    <lineage>
        <taxon>Bacteria</taxon>
        <taxon>Pseudomonadati</taxon>
        <taxon>Balneolota</taxon>
        <taxon>Balneolia</taxon>
        <taxon>Balneolales</taxon>
        <taxon>Cyclonatronaceae</taxon>
        <taxon>Cyclonatronum</taxon>
    </lineage>
</organism>
<keyword evidence="2" id="KW-1185">Reference proteome</keyword>
<evidence type="ECO:0000313" key="2">
    <source>
        <dbReference type="Proteomes" id="UP000254808"/>
    </source>
</evidence>
<dbReference type="AlphaFoldDB" id="A0A345UNR5"/>
<reference evidence="1 2" key="1">
    <citation type="submission" date="2018-03" db="EMBL/GenBank/DDBJ databases">
        <title>Phenotypic and genomic properties of Cyclonatronum proteinivorum gen. nov., sp. nov., a haloalkaliphilic bacteroidete from soda lakes possessing Na+-translocating rhodopsin.</title>
        <authorList>
            <person name="Toshchakov S.V."/>
            <person name="Korzhenkov A."/>
            <person name="Samarov N.I."/>
            <person name="Kublanov I.V."/>
            <person name="Muntyan M.S."/>
            <person name="Sorokin D.Y."/>
        </authorList>
    </citation>
    <scope>NUCLEOTIDE SEQUENCE [LARGE SCALE GENOMIC DNA]</scope>
    <source>
        <strain evidence="1 2">Omega</strain>
    </source>
</reference>
<accession>A0A345UNR5</accession>
<dbReference type="Proteomes" id="UP000254808">
    <property type="component" value="Chromosome"/>
</dbReference>
<proteinExistence type="predicted"/>
<sequence length="291" mass="33199">MILRSAIYRLLPMLYRTLTALLFCVMTFAPAPALYTPTDAVAQEADAEREALPETEEVITRLIESQQHMLSGLREVELRYSSLGEPFETVRLHKKTEQGQAVLVPEDNTEQLAYFSLMTFTEDELRTLLGPAQLRADTLYSKPVLRFTLDAALLEGTPLLPDLQQTPLREAVFWLETEQLQLAGFRFRSVNRFGRTVTLQAIFPEYQTQHGFSAPSLITLSLTGAYAQISDEEYASQLEELHFLLDNLDTFPIERRAQAERELREHKGELKRMAEGRALHTELRLSGLIVR</sequence>
<dbReference type="KEGG" id="cprv:CYPRO_2879"/>
<protein>
    <submittedName>
        <fullName evidence="1">Uncharacterized protein</fullName>
    </submittedName>
</protein>